<dbReference type="InterPro" id="IPR036097">
    <property type="entry name" value="HisK_dim/P_sf"/>
</dbReference>
<dbReference type="OrthoDB" id="1931120at2"/>
<evidence type="ECO:0000256" key="2">
    <source>
        <dbReference type="ARBA" id="ARBA00012438"/>
    </source>
</evidence>
<dbReference type="RefSeq" id="WP_162123767.1">
    <property type="nucleotide sequence ID" value="NZ_PDWK01000012.1"/>
</dbReference>
<keyword evidence="6" id="KW-0808">Transferase</keyword>
<proteinExistence type="predicted"/>
<dbReference type="AlphaFoldDB" id="A0A921TGK0"/>
<dbReference type="EC" id="2.7.13.3" evidence="2"/>
<keyword evidence="7" id="KW-1185">Reference proteome</keyword>
<keyword evidence="4" id="KW-0175">Coiled coil</keyword>
<dbReference type="EMBL" id="PDWK01000012">
    <property type="protein sequence ID" value="KAF1690004.1"/>
    <property type="molecule type" value="Genomic_DNA"/>
</dbReference>
<dbReference type="InterPro" id="IPR036890">
    <property type="entry name" value="HATPase_C_sf"/>
</dbReference>
<feature type="coiled-coil region" evidence="4">
    <location>
        <begin position="97"/>
        <end position="124"/>
    </location>
</feature>
<gene>
    <name evidence="6" type="ORF">CR938_03895</name>
</gene>
<dbReference type="InterPro" id="IPR005467">
    <property type="entry name" value="His_kinase_dom"/>
</dbReference>
<keyword evidence="3" id="KW-0597">Phosphoprotein</keyword>
<dbReference type="SMART" id="SM00387">
    <property type="entry name" value="HATPase_c"/>
    <property type="match status" value="1"/>
</dbReference>
<dbReference type="InterPro" id="IPR003661">
    <property type="entry name" value="HisK_dim/P_dom"/>
</dbReference>
<dbReference type="Gene3D" id="1.10.287.130">
    <property type="match status" value="1"/>
</dbReference>
<reference evidence="6" key="1">
    <citation type="submission" date="2017-10" db="EMBL/GenBank/DDBJ databases">
        <title>Whole genome sequencing of members of genus Pseudoxanthomonas.</title>
        <authorList>
            <person name="Kumar S."/>
            <person name="Bansal K."/>
            <person name="Kaur A."/>
            <person name="Patil P."/>
            <person name="Sharma S."/>
            <person name="Patil P.B."/>
        </authorList>
    </citation>
    <scope>NUCLEOTIDE SEQUENCE</scope>
    <source>
        <strain evidence="6">DSM 22914</strain>
    </source>
</reference>
<evidence type="ECO:0000313" key="7">
    <source>
        <dbReference type="Proteomes" id="UP000717981"/>
    </source>
</evidence>
<comment type="catalytic activity">
    <reaction evidence="1">
        <text>ATP + protein L-histidine = ADP + protein N-phospho-L-histidine.</text>
        <dbReference type="EC" id="2.7.13.3"/>
    </reaction>
</comment>
<dbReference type="SUPFAM" id="SSF55874">
    <property type="entry name" value="ATPase domain of HSP90 chaperone/DNA topoisomerase II/histidine kinase"/>
    <property type="match status" value="1"/>
</dbReference>
<evidence type="ECO:0000256" key="3">
    <source>
        <dbReference type="ARBA" id="ARBA00022553"/>
    </source>
</evidence>
<keyword evidence="6" id="KW-0418">Kinase</keyword>
<evidence type="ECO:0000313" key="6">
    <source>
        <dbReference type="EMBL" id="KAF1690004.1"/>
    </source>
</evidence>
<dbReference type="InterPro" id="IPR004358">
    <property type="entry name" value="Sig_transdc_His_kin-like_C"/>
</dbReference>
<dbReference type="SUPFAM" id="SSF47384">
    <property type="entry name" value="Homodimeric domain of signal transducing histidine kinase"/>
    <property type="match status" value="1"/>
</dbReference>
<dbReference type="GO" id="GO:0000155">
    <property type="term" value="F:phosphorelay sensor kinase activity"/>
    <property type="evidence" value="ECO:0007669"/>
    <property type="project" value="InterPro"/>
</dbReference>
<evidence type="ECO:0000256" key="1">
    <source>
        <dbReference type="ARBA" id="ARBA00000085"/>
    </source>
</evidence>
<dbReference type="CDD" id="cd00082">
    <property type="entry name" value="HisKA"/>
    <property type="match status" value="1"/>
</dbReference>
<dbReference type="Gene3D" id="3.30.565.10">
    <property type="entry name" value="Histidine kinase-like ATPase, C-terminal domain"/>
    <property type="match status" value="1"/>
</dbReference>
<dbReference type="PRINTS" id="PR00344">
    <property type="entry name" value="BCTRLSENSOR"/>
</dbReference>
<dbReference type="CDD" id="cd16943">
    <property type="entry name" value="HATPase_AtoS-like"/>
    <property type="match status" value="1"/>
</dbReference>
<name>A0A921TGK0_9GAMM</name>
<dbReference type="InterPro" id="IPR003594">
    <property type="entry name" value="HATPase_dom"/>
</dbReference>
<comment type="caution">
    <text evidence="6">The sequence shown here is derived from an EMBL/GenBank/DDBJ whole genome shotgun (WGS) entry which is preliminary data.</text>
</comment>
<protein>
    <recommendedName>
        <fullName evidence="2">histidine kinase</fullName>
        <ecNumber evidence="2">2.7.13.3</ecNumber>
    </recommendedName>
</protein>
<dbReference type="PANTHER" id="PTHR43065">
    <property type="entry name" value="SENSOR HISTIDINE KINASE"/>
    <property type="match status" value="1"/>
</dbReference>
<organism evidence="6 7">
    <name type="scientific">Pseudoxanthomonas taiwanensis</name>
    <dbReference type="NCBI Taxonomy" id="176598"/>
    <lineage>
        <taxon>Bacteria</taxon>
        <taxon>Pseudomonadati</taxon>
        <taxon>Pseudomonadota</taxon>
        <taxon>Gammaproteobacteria</taxon>
        <taxon>Lysobacterales</taxon>
        <taxon>Lysobacteraceae</taxon>
        <taxon>Pseudoxanthomonas</taxon>
    </lineage>
</organism>
<dbReference type="PROSITE" id="PS50109">
    <property type="entry name" value="HIS_KIN"/>
    <property type="match status" value="1"/>
</dbReference>
<dbReference type="Pfam" id="PF02518">
    <property type="entry name" value="HATPase_c"/>
    <property type="match status" value="1"/>
</dbReference>
<sequence length="384" mass="43094">MREGVLVYQADGRLLYANDAARTLCRDCYPRDLDSGLSLDGLVPRDALAVAREQGHWSGHLSFADQRMLLVHVYHSAEQGGCFLVLMQDLRQIRAYEQELLRRHAELNVRLTAAQEKLLQAEKLASIGQLAAGVAHEINNPIGYVHSNLGSLQEYLHSLFALIDAYERALRSPDPRTMIPEIDQTRARLDIDFIIRDLPQLMTESREGIERVTRIVRDLKDFSRSERDESWKLADIHAGLESTLNIIWNELKYNTTLEKEYGELPLVECLPSQLNQVFLNILINAGQAIGERGVIRVRTGHEDDHVWIEISDSGPGIPPDVVQRIFDPFFTTKPVGKGTGLGLSISYGIVAKHHGRIDVESKVGEGSTFRIVLPVRQPPAEAVT</sequence>
<feature type="domain" description="Histidine kinase" evidence="5">
    <location>
        <begin position="133"/>
        <end position="377"/>
    </location>
</feature>
<evidence type="ECO:0000259" key="5">
    <source>
        <dbReference type="PROSITE" id="PS50109"/>
    </source>
</evidence>
<dbReference type="PANTHER" id="PTHR43065:SF50">
    <property type="entry name" value="HISTIDINE KINASE"/>
    <property type="match status" value="1"/>
</dbReference>
<dbReference type="Proteomes" id="UP000717981">
    <property type="component" value="Unassembled WGS sequence"/>
</dbReference>
<evidence type="ECO:0000256" key="4">
    <source>
        <dbReference type="SAM" id="Coils"/>
    </source>
</evidence>
<accession>A0A921TGK0</accession>